<dbReference type="eggNOG" id="ENOG502RXWC">
    <property type="taxonomic scope" value="Eukaryota"/>
</dbReference>
<dbReference type="Pfam" id="PF10302">
    <property type="entry name" value="Dsc3_N"/>
    <property type="match status" value="1"/>
</dbReference>
<name>D5G8Q1_TUBMM</name>
<gene>
    <name evidence="3" type="ORF">GSTUM_00003077001</name>
</gene>
<dbReference type="GO" id="GO:0005783">
    <property type="term" value="C:endoplasmic reticulum"/>
    <property type="evidence" value="ECO:0007669"/>
    <property type="project" value="TreeGrafter"/>
</dbReference>
<dbReference type="InterPro" id="IPR045226">
    <property type="entry name" value="Dsc3"/>
</dbReference>
<dbReference type="SUPFAM" id="SSF54236">
    <property type="entry name" value="Ubiquitin-like"/>
    <property type="match status" value="1"/>
</dbReference>
<accession>D5G8Q1</accession>
<dbReference type="Proteomes" id="UP000006911">
    <property type="component" value="Unassembled WGS sequence"/>
</dbReference>
<evidence type="ECO:0000259" key="2">
    <source>
        <dbReference type="PROSITE" id="PS50053"/>
    </source>
</evidence>
<reference evidence="3 4" key="1">
    <citation type="journal article" date="2010" name="Nature">
        <title>Perigord black truffle genome uncovers evolutionary origins and mechanisms of symbiosis.</title>
        <authorList>
            <person name="Martin F."/>
            <person name="Kohler A."/>
            <person name="Murat C."/>
            <person name="Balestrini R."/>
            <person name="Coutinho P.M."/>
            <person name="Jaillon O."/>
            <person name="Montanini B."/>
            <person name="Morin E."/>
            <person name="Noel B."/>
            <person name="Percudani R."/>
            <person name="Porcel B."/>
            <person name="Rubini A."/>
            <person name="Amicucci A."/>
            <person name="Amselem J."/>
            <person name="Anthouard V."/>
            <person name="Arcioni S."/>
            <person name="Artiguenave F."/>
            <person name="Aury J.M."/>
            <person name="Ballario P."/>
            <person name="Bolchi A."/>
            <person name="Brenna A."/>
            <person name="Brun A."/>
            <person name="Buee M."/>
            <person name="Cantarel B."/>
            <person name="Chevalier G."/>
            <person name="Couloux A."/>
            <person name="Da Silva C."/>
            <person name="Denoeud F."/>
            <person name="Duplessis S."/>
            <person name="Ghignone S."/>
            <person name="Hilselberger B."/>
            <person name="Iotti M."/>
            <person name="Marcais B."/>
            <person name="Mello A."/>
            <person name="Miranda M."/>
            <person name="Pacioni G."/>
            <person name="Quesneville H."/>
            <person name="Riccioni C."/>
            <person name="Ruotolo R."/>
            <person name="Splivallo R."/>
            <person name="Stocchi V."/>
            <person name="Tisserant E."/>
            <person name="Viscomi A.R."/>
            <person name="Zambonelli A."/>
            <person name="Zampieri E."/>
            <person name="Henrissat B."/>
            <person name="Lebrun M.H."/>
            <person name="Paolocci F."/>
            <person name="Bonfante P."/>
            <person name="Ottonello S."/>
            <person name="Wincker P."/>
        </authorList>
    </citation>
    <scope>NUCLEOTIDE SEQUENCE [LARGE SCALE GENOMIC DNA]</scope>
    <source>
        <strain evidence="3 4">Mel28</strain>
    </source>
</reference>
<feature type="compositionally biased region" description="Basic and acidic residues" evidence="1">
    <location>
        <begin position="107"/>
        <end position="124"/>
    </location>
</feature>
<dbReference type="AlphaFoldDB" id="D5G8Q1"/>
<dbReference type="HOGENOM" id="CLU_035821_0_0_1"/>
<dbReference type="EMBL" id="FN430049">
    <property type="protein sequence ID" value="CAZ80894.1"/>
    <property type="molecule type" value="Genomic_DNA"/>
</dbReference>
<dbReference type="Gene3D" id="3.10.20.90">
    <property type="entry name" value="Phosphatidylinositol 3-kinase Catalytic Subunit, Chain A, domain 1"/>
    <property type="match status" value="1"/>
</dbReference>
<feature type="region of interest" description="Disordered" evidence="1">
    <location>
        <begin position="92"/>
        <end position="124"/>
    </location>
</feature>
<dbReference type="GeneID" id="9186261"/>
<proteinExistence type="predicted"/>
<evidence type="ECO:0000313" key="3">
    <source>
        <dbReference type="EMBL" id="CAZ80894.1"/>
    </source>
</evidence>
<dbReference type="PROSITE" id="PS50053">
    <property type="entry name" value="UBIQUITIN_2"/>
    <property type="match status" value="1"/>
</dbReference>
<feature type="compositionally biased region" description="Low complexity" evidence="1">
    <location>
        <begin position="1"/>
        <end position="16"/>
    </location>
</feature>
<evidence type="ECO:0000313" key="4">
    <source>
        <dbReference type="Proteomes" id="UP000006911"/>
    </source>
</evidence>
<sequence length="294" mass="32144">MGEPSSSSKPKTSTTPHQSIILGEEEDPSSPVSLLIRFAISLPDLPIYVPAAANTSVSTLKSHVRSLLPPEQSKRRLRLIHAGKVLTDSATLASQLHIPSAPPPPPRGDDRKGKGKGKGKDVEVGGHARRAVYIHCSVGDELSEEDLAKEANEQEQSIYPSRCIQIPNHPTRQQVSTLPQPRGFDRLLSAGFSESDVAALRSQFNRLHGDDEENVRMLEDRWIDESAGQGGELADGSPAGSYEDVFLGATIGFFWPMAVFLMREEEVFSKRMQMSILAGILVNLTFCVLRYSST</sequence>
<dbReference type="InterPro" id="IPR025390">
    <property type="entry name" value="Dsc3_C"/>
</dbReference>
<dbReference type="PANTHER" id="PTHR28049:SF1">
    <property type="entry name" value="DSC E3 UBIQUITIN LIGASE COMPLEX SUBUNIT 3"/>
    <property type="match status" value="1"/>
</dbReference>
<dbReference type="InParanoid" id="D5G8Q1"/>
<dbReference type="CDD" id="cd17039">
    <property type="entry name" value="Ubl_ubiquitin_like"/>
    <property type="match status" value="1"/>
</dbReference>
<feature type="domain" description="Ubiquitin-like" evidence="2">
    <location>
        <begin position="32"/>
        <end position="94"/>
    </location>
</feature>
<evidence type="ECO:0000256" key="1">
    <source>
        <dbReference type="SAM" id="MobiDB-lite"/>
    </source>
</evidence>
<dbReference type="RefSeq" id="XP_002836703.1">
    <property type="nucleotide sequence ID" value="XM_002836657.1"/>
</dbReference>
<organism evidence="3 4">
    <name type="scientific">Tuber melanosporum (strain Mel28)</name>
    <name type="common">Perigord black truffle</name>
    <dbReference type="NCBI Taxonomy" id="656061"/>
    <lineage>
        <taxon>Eukaryota</taxon>
        <taxon>Fungi</taxon>
        <taxon>Dikarya</taxon>
        <taxon>Ascomycota</taxon>
        <taxon>Pezizomycotina</taxon>
        <taxon>Pezizomycetes</taxon>
        <taxon>Pezizales</taxon>
        <taxon>Tuberaceae</taxon>
        <taxon>Tuber</taxon>
    </lineage>
</organism>
<dbReference type="GO" id="GO:0044695">
    <property type="term" value="C:Dsc E3 ubiquitin ligase complex"/>
    <property type="evidence" value="ECO:0007669"/>
    <property type="project" value="InterPro"/>
</dbReference>
<dbReference type="InterPro" id="IPR019413">
    <property type="entry name" value="Dsc3_ub-like_dom"/>
</dbReference>
<feature type="region of interest" description="Disordered" evidence="1">
    <location>
        <begin position="1"/>
        <end position="29"/>
    </location>
</feature>
<dbReference type="Pfam" id="PF13373">
    <property type="entry name" value="Dsc3_C"/>
    <property type="match status" value="1"/>
</dbReference>
<feature type="compositionally biased region" description="Polar residues" evidence="1">
    <location>
        <begin position="168"/>
        <end position="179"/>
    </location>
</feature>
<dbReference type="PANTHER" id="PTHR28049">
    <property type="entry name" value="TRANSMEMBRANE PROTEIN YOR223W"/>
    <property type="match status" value="1"/>
</dbReference>
<dbReference type="FunCoup" id="D5G8Q1">
    <property type="interactions" value="14"/>
</dbReference>
<feature type="region of interest" description="Disordered" evidence="1">
    <location>
        <begin position="148"/>
        <end position="179"/>
    </location>
</feature>
<dbReference type="OMA" id="RIYVNCS"/>
<dbReference type="InterPro" id="IPR000626">
    <property type="entry name" value="Ubiquitin-like_dom"/>
</dbReference>
<dbReference type="InterPro" id="IPR029071">
    <property type="entry name" value="Ubiquitin-like_domsf"/>
</dbReference>
<keyword evidence="4" id="KW-1185">Reference proteome</keyword>
<dbReference type="KEGG" id="tml:GSTUM_00003077001"/>
<protein>
    <submittedName>
        <fullName evidence="3">(Perigord truffle) hypothetical protein</fullName>
    </submittedName>
</protein>